<dbReference type="PROSITE" id="PS51257">
    <property type="entry name" value="PROKAR_LIPOPROTEIN"/>
    <property type="match status" value="1"/>
</dbReference>
<dbReference type="EMBL" id="JBHSNF010000001">
    <property type="protein sequence ID" value="MFC5524267.1"/>
    <property type="molecule type" value="Genomic_DNA"/>
</dbReference>
<gene>
    <name evidence="4" type="ORF">ACFPPA_00785</name>
</gene>
<dbReference type="NCBIfam" id="TIGR03027">
    <property type="entry name" value="pepcterm_export"/>
    <property type="match status" value="1"/>
</dbReference>
<proteinExistence type="predicted"/>
<organism evidence="4 5">
    <name type="scientific">Rhodanobacter ginsengisoli</name>
    <dbReference type="NCBI Taxonomy" id="418646"/>
    <lineage>
        <taxon>Bacteria</taxon>
        <taxon>Pseudomonadati</taxon>
        <taxon>Pseudomonadota</taxon>
        <taxon>Gammaproteobacteria</taxon>
        <taxon>Lysobacterales</taxon>
        <taxon>Rhodanobacteraceae</taxon>
        <taxon>Rhodanobacter</taxon>
    </lineage>
</organism>
<dbReference type="PANTHER" id="PTHR33619">
    <property type="entry name" value="POLYSACCHARIDE EXPORT PROTEIN GFCE-RELATED"/>
    <property type="match status" value="1"/>
</dbReference>
<evidence type="ECO:0000259" key="3">
    <source>
        <dbReference type="Pfam" id="PF10531"/>
    </source>
</evidence>
<evidence type="ECO:0000256" key="1">
    <source>
        <dbReference type="ARBA" id="ARBA00022729"/>
    </source>
</evidence>
<evidence type="ECO:0000259" key="2">
    <source>
        <dbReference type="Pfam" id="PF02563"/>
    </source>
</evidence>
<feature type="domain" description="Polysaccharide export protein N-terminal" evidence="2">
    <location>
        <begin position="38"/>
        <end position="112"/>
    </location>
</feature>
<evidence type="ECO:0000313" key="4">
    <source>
        <dbReference type="EMBL" id="MFC5524267.1"/>
    </source>
</evidence>
<feature type="domain" description="Soluble ligand binding" evidence="3">
    <location>
        <begin position="123"/>
        <end position="176"/>
    </location>
</feature>
<dbReference type="PANTHER" id="PTHR33619:SF3">
    <property type="entry name" value="POLYSACCHARIDE EXPORT PROTEIN GFCE-RELATED"/>
    <property type="match status" value="1"/>
</dbReference>
<protein>
    <submittedName>
        <fullName evidence="4">XrtA/PEP-CTERM system exopolysaccharide export protein</fullName>
    </submittedName>
</protein>
<dbReference type="Pfam" id="PF02563">
    <property type="entry name" value="Poly_export"/>
    <property type="match status" value="1"/>
</dbReference>
<reference evidence="5" key="1">
    <citation type="journal article" date="2019" name="Int. J. Syst. Evol. Microbiol.">
        <title>The Global Catalogue of Microorganisms (GCM) 10K type strain sequencing project: providing services to taxonomists for standard genome sequencing and annotation.</title>
        <authorList>
            <consortium name="The Broad Institute Genomics Platform"/>
            <consortium name="The Broad Institute Genome Sequencing Center for Infectious Disease"/>
            <person name="Wu L."/>
            <person name="Ma J."/>
        </authorList>
    </citation>
    <scope>NUCLEOTIDE SEQUENCE [LARGE SCALE GENOMIC DNA]</scope>
    <source>
        <strain evidence="5">CGMCC 1.16619</strain>
    </source>
</reference>
<dbReference type="InterPro" id="IPR017477">
    <property type="entry name" value="PEP-CTERM_polysacc_export"/>
</dbReference>
<dbReference type="InterPro" id="IPR003715">
    <property type="entry name" value="Poly_export_N"/>
</dbReference>
<dbReference type="Gene3D" id="3.30.1950.10">
    <property type="entry name" value="wza like domain"/>
    <property type="match status" value="1"/>
</dbReference>
<keyword evidence="5" id="KW-1185">Reference proteome</keyword>
<keyword evidence="1" id="KW-0732">Signal</keyword>
<evidence type="ECO:0000313" key="5">
    <source>
        <dbReference type="Proteomes" id="UP001596114"/>
    </source>
</evidence>
<name>A0ABW0QKZ0_9GAMM</name>
<accession>A0ABW0QKZ0</accession>
<sequence>MKILSRNFVFLLIMAGGLLLLSGCSSGPVVNGSTAAPQPAERYIIGPGDSLNIFVRDNPTLTTTVPVRPDGRISIPLVQSMVAAGKTPDQLAGDLEKALGQYIRSPLVTVIVQSFVGAYSQQVRVVGQATTPKSVPYRDGMTLLDVMIDVGGLTKFASGNSARIIRHPPNGEEQTIPVRLGDLMNGTIKDNVVMRPGDILIIPESFF</sequence>
<dbReference type="RefSeq" id="WP_377316306.1">
    <property type="nucleotide sequence ID" value="NZ_JBHSNF010000001.1"/>
</dbReference>
<dbReference type="Pfam" id="PF10531">
    <property type="entry name" value="SLBB"/>
    <property type="match status" value="1"/>
</dbReference>
<dbReference type="Proteomes" id="UP001596114">
    <property type="component" value="Unassembled WGS sequence"/>
</dbReference>
<dbReference type="InterPro" id="IPR019554">
    <property type="entry name" value="Soluble_ligand-bd"/>
</dbReference>
<comment type="caution">
    <text evidence="4">The sequence shown here is derived from an EMBL/GenBank/DDBJ whole genome shotgun (WGS) entry which is preliminary data.</text>
</comment>
<dbReference type="Gene3D" id="3.10.560.10">
    <property type="entry name" value="Outer membrane lipoprotein wza domain like"/>
    <property type="match status" value="1"/>
</dbReference>
<dbReference type="InterPro" id="IPR049712">
    <property type="entry name" value="Poly_export"/>
</dbReference>